<organism evidence="2 3">
    <name type="scientific">Candidatus Marsarchaeota G2 archaeon OSP_D</name>
    <dbReference type="NCBI Taxonomy" id="1978157"/>
    <lineage>
        <taxon>Archaea</taxon>
        <taxon>Candidatus Marsarchaeota</taxon>
        <taxon>Candidatus Marsarchaeota group 2</taxon>
    </lineage>
</organism>
<dbReference type="Gene3D" id="3.30.460.10">
    <property type="entry name" value="Beta Polymerase, domain 2"/>
    <property type="match status" value="1"/>
</dbReference>
<sequence>MEPLEAIKSLKEWRSLIEIIKTELAKHFEEMYVYGSVLTGRLTGSSDIDIILVCANCDVVHAKIMAYELIEQKIGHENSLLFDVTVVQQGNKNKPPYLWLLKGAQRVF</sequence>
<dbReference type="AlphaFoldDB" id="A0A2R6A7S3"/>
<reference evidence="2 3" key="1">
    <citation type="submission" date="2017-04" db="EMBL/GenBank/DDBJ databases">
        <title>Novel microbial lineages endemic to geothermal iron-oxide mats fill important gaps in the evolutionary history of Archaea.</title>
        <authorList>
            <person name="Jay Z.J."/>
            <person name="Beam J.P."/>
            <person name="Dlakic M."/>
            <person name="Rusch D.B."/>
            <person name="Kozubal M.A."/>
            <person name="Inskeep W.P."/>
        </authorList>
    </citation>
    <scope>NUCLEOTIDE SEQUENCE [LARGE SCALE GENOMIC DNA]</scope>
    <source>
        <strain evidence="2">OSP_D</strain>
    </source>
</reference>
<comment type="caution">
    <text evidence="2">The sequence shown here is derived from an EMBL/GenBank/DDBJ whole genome shotgun (WGS) entry which is preliminary data.</text>
</comment>
<proteinExistence type="predicted"/>
<dbReference type="CDD" id="cd05403">
    <property type="entry name" value="NT_KNTase_like"/>
    <property type="match status" value="1"/>
</dbReference>
<name>A0A2R6A7S3_9ARCH</name>
<protein>
    <recommendedName>
        <fullName evidence="1">Polymerase beta nucleotidyltransferase domain-containing protein</fullName>
    </recommendedName>
</protein>
<dbReference type="InterPro" id="IPR041633">
    <property type="entry name" value="Polbeta"/>
</dbReference>
<accession>A0A2R6A7S3</accession>
<dbReference type="PANTHER" id="PTHR37030">
    <property type="entry name" value="NUCLEOTIDYLTRANSFERASE"/>
    <property type="match status" value="1"/>
</dbReference>
<dbReference type="EMBL" id="NEXE01000361">
    <property type="protein sequence ID" value="PSN82446.1"/>
    <property type="molecule type" value="Genomic_DNA"/>
</dbReference>
<dbReference type="Proteomes" id="UP000240322">
    <property type="component" value="Unassembled WGS sequence"/>
</dbReference>
<evidence type="ECO:0000313" key="3">
    <source>
        <dbReference type="Proteomes" id="UP000240322"/>
    </source>
</evidence>
<dbReference type="PANTHER" id="PTHR37030:SF3">
    <property type="entry name" value="POLYMERASE NUCLEOTIDYL TRANSFERASE DOMAIN-CONTAINING PROTEIN"/>
    <property type="match status" value="1"/>
</dbReference>
<feature type="domain" description="Polymerase beta nucleotidyltransferase" evidence="1">
    <location>
        <begin position="20"/>
        <end position="88"/>
    </location>
</feature>
<gene>
    <name evidence="2" type="ORF">B9Q03_14210</name>
</gene>
<dbReference type="Pfam" id="PF18765">
    <property type="entry name" value="Polbeta"/>
    <property type="match status" value="1"/>
</dbReference>
<dbReference type="InterPro" id="IPR043519">
    <property type="entry name" value="NT_sf"/>
</dbReference>
<dbReference type="SUPFAM" id="SSF81301">
    <property type="entry name" value="Nucleotidyltransferase"/>
    <property type="match status" value="1"/>
</dbReference>
<evidence type="ECO:0000313" key="2">
    <source>
        <dbReference type="EMBL" id="PSN82446.1"/>
    </source>
</evidence>
<evidence type="ECO:0000259" key="1">
    <source>
        <dbReference type="Pfam" id="PF18765"/>
    </source>
</evidence>